<dbReference type="HOGENOM" id="CLU_012431_4_2_1"/>
<evidence type="ECO:0000259" key="2">
    <source>
        <dbReference type="Pfam" id="PF03781"/>
    </source>
</evidence>
<dbReference type="EMBL" id="DS477236">
    <property type="protein sequence ID" value="EDO26016.1"/>
    <property type="molecule type" value="Genomic_DNA"/>
</dbReference>
<dbReference type="InterPro" id="IPR016187">
    <property type="entry name" value="CTDL_fold"/>
</dbReference>
<proteinExistence type="inferred from homology"/>
<feature type="non-terminal residue" evidence="3">
    <location>
        <position position="66"/>
    </location>
</feature>
<dbReference type="PANTHER" id="PTHR23150:SF19">
    <property type="entry name" value="FORMYLGLYCINE-GENERATING ENZYME"/>
    <property type="match status" value="1"/>
</dbReference>
<reference evidence="3 4" key="1">
    <citation type="journal article" date="2007" name="Science">
        <title>Sea anemone genome reveals ancestral eumetazoan gene repertoire and genomic organization.</title>
        <authorList>
            <person name="Putnam N.H."/>
            <person name="Srivastava M."/>
            <person name="Hellsten U."/>
            <person name="Dirks B."/>
            <person name="Chapman J."/>
            <person name="Salamov A."/>
            <person name="Terry A."/>
            <person name="Shapiro H."/>
            <person name="Lindquist E."/>
            <person name="Kapitonov V.V."/>
            <person name="Jurka J."/>
            <person name="Genikhovich G."/>
            <person name="Grigoriev I.V."/>
            <person name="Lucas S.M."/>
            <person name="Steele R.E."/>
            <person name="Finnerty J.R."/>
            <person name="Technau U."/>
            <person name="Martindale M.Q."/>
            <person name="Rokhsar D.S."/>
        </authorList>
    </citation>
    <scope>NUCLEOTIDE SEQUENCE [LARGE SCALE GENOMIC DNA]</scope>
    <source>
        <strain evidence="4">CH2 X CH6</strain>
    </source>
</reference>
<gene>
    <name evidence="3" type="ORF">NEMVEDRAFT_v1g155723</name>
</gene>
<comment type="similarity">
    <text evidence="1">Belongs to the sulfatase-modifying factor family.</text>
</comment>
<dbReference type="PANTHER" id="PTHR23150">
    <property type="entry name" value="SULFATASE MODIFYING FACTOR 1, 2"/>
    <property type="match status" value="1"/>
</dbReference>
<dbReference type="InterPro" id="IPR051043">
    <property type="entry name" value="Sulfatase_Mod_Factor_Kinase"/>
</dbReference>
<dbReference type="Pfam" id="PF03781">
    <property type="entry name" value="FGE-sulfatase"/>
    <property type="match status" value="1"/>
</dbReference>
<dbReference type="Gene3D" id="3.90.1580.10">
    <property type="entry name" value="paralog of FGE (formylglycine-generating enzyme)"/>
    <property type="match status" value="1"/>
</dbReference>
<sequence length="66" mass="7592">LYPWGNELLVNGKHMANLWQGRFPVENTAEDGYEGTCPVTAFPQNGYGLYNIIGNAWEWTSDWWNV</sequence>
<dbReference type="InterPro" id="IPR042095">
    <property type="entry name" value="SUMF_sf"/>
</dbReference>
<evidence type="ECO:0000256" key="1">
    <source>
        <dbReference type="ARBA" id="ARBA00005310"/>
    </source>
</evidence>
<name>A7TD39_NEMVE</name>
<keyword evidence="4" id="KW-1185">Reference proteome</keyword>
<dbReference type="STRING" id="45351.A7TD39"/>
<dbReference type="PhylomeDB" id="A7TD39"/>
<accession>A7TD39</accession>
<evidence type="ECO:0000313" key="3">
    <source>
        <dbReference type="EMBL" id="EDO26016.1"/>
    </source>
</evidence>
<dbReference type="Proteomes" id="UP000001593">
    <property type="component" value="Unassembled WGS sequence"/>
</dbReference>
<dbReference type="AlphaFoldDB" id="A7TD39"/>
<dbReference type="InParanoid" id="A7TD39"/>
<feature type="domain" description="Sulfatase-modifying factor enzyme-like" evidence="2">
    <location>
        <begin position="2"/>
        <end position="65"/>
    </location>
</feature>
<dbReference type="SUPFAM" id="SSF56436">
    <property type="entry name" value="C-type lectin-like"/>
    <property type="match status" value="1"/>
</dbReference>
<feature type="non-terminal residue" evidence="3">
    <location>
        <position position="1"/>
    </location>
</feature>
<organism evidence="3 4">
    <name type="scientific">Nematostella vectensis</name>
    <name type="common">Starlet sea anemone</name>
    <dbReference type="NCBI Taxonomy" id="45351"/>
    <lineage>
        <taxon>Eukaryota</taxon>
        <taxon>Metazoa</taxon>
        <taxon>Cnidaria</taxon>
        <taxon>Anthozoa</taxon>
        <taxon>Hexacorallia</taxon>
        <taxon>Actiniaria</taxon>
        <taxon>Edwardsiidae</taxon>
        <taxon>Nematostella</taxon>
    </lineage>
</organism>
<protein>
    <recommendedName>
        <fullName evidence="2">Sulfatase-modifying factor enzyme-like domain-containing protein</fullName>
    </recommendedName>
</protein>
<dbReference type="InterPro" id="IPR005532">
    <property type="entry name" value="SUMF_dom"/>
</dbReference>
<evidence type="ECO:0000313" key="4">
    <source>
        <dbReference type="Proteomes" id="UP000001593"/>
    </source>
</evidence>